<dbReference type="GO" id="GO:0140664">
    <property type="term" value="F:ATP-dependent DNA damage sensor activity"/>
    <property type="evidence" value="ECO:0007669"/>
    <property type="project" value="InterPro"/>
</dbReference>
<evidence type="ECO:0000256" key="2">
    <source>
        <dbReference type="ARBA" id="ARBA00022763"/>
    </source>
</evidence>
<evidence type="ECO:0000259" key="6">
    <source>
        <dbReference type="SMART" id="SM01340"/>
    </source>
</evidence>
<dbReference type="GO" id="GO:0032300">
    <property type="term" value="C:mismatch repair complex"/>
    <property type="evidence" value="ECO:0007669"/>
    <property type="project" value="InterPro"/>
</dbReference>
<dbReference type="InterPro" id="IPR038973">
    <property type="entry name" value="MutL/Mlh/Pms-like"/>
</dbReference>
<comment type="function">
    <text evidence="4">This protein is involved in the repair of mismatches in DNA. It is required for dam-dependent methyl-directed DNA mismatch repair. May act as a 'molecular matchmaker', a protein that promotes the formation of a stable complex between two or more DNA-binding proteins in an ATP-dependent manner without itself being part of a final effector complex.</text>
</comment>
<keyword evidence="2 4" id="KW-0227">DNA damage</keyword>
<dbReference type="SUPFAM" id="SSF118116">
    <property type="entry name" value="DNA mismatch repair protein MutL"/>
    <property type="match status" value="1"/>
</dbReference>
<dbReference type="CDD" id="cd16926">
    <property type="entry name" value="HATPase_MutL-MLH-PMS-like"/>
    <property type="match status" value="1"/>
</dbReference>
<dbReference type="Gene3D" id="3.30.230.10">
    <property type="match status" value="1"/>
</dbReference>
<dbReference type="InterPro" id="IPR042120">
    <property type="entry name" value="MutL_C_dimsub"/>
</dbReference>
<evidence type="ECO:0000313" key="7">
    <source>
        <dbReference type="EMBL" id="KPJ71540.1"/>
    </source>
</evidence>
<dbReference type="InterPro" id="IPR002099">
    <property type="entry name" value="MutL/Mlh/PMS"/>
</dbReference>
<keyword evidence="3 4" id="KW-0234">DNA repair</keyword>
<dbReference type="InterPro" id="IPR014790">
    <property type="entry name" value="MutL_C"/>
</dbReference>
<dbReference type="GO" id="GO:0005524">
    <property type="term" value="F:ATP binding"/>
    <property type="evidence" value="ECO:0007669"/>
    <property type="project" value="InterPro"/>
</dbReference>
<dbReference type="InterPro" id="IPR036890">
    <property type="entry name" value="HATPase_C_sf"/>
</dbReference>
<dbReference type="EMBL" id="LJNI01000122">
    <property type="protein sequence ID" value="KPJ71540.1"/>
    <property type="molecule type" value="Genomic_DNA"/>
</dbReference>
<dbReference type="InterPro" id="IPR014721">
    <property type="entry name" value="Ribsml_uS5_D2-typ_fold_subgr"/>
</dbReference>
<dbReference type="PROSITE" id="PS00058">
    <property type="entry name" value="DNA_MISMATCH_REPAIR_1"/>
    <property type="match status" value="1"/>
</dbReference>
<name>A0A0S7YA98_UNCT6</name>
<evidence type="ECO:0000256" key="3">
    <source>
        <dbReference type="ARBA" id="ARBA00023204"/>
    </source>
</evidence>
<dbReference type="InterPro" id="IPR013507">
    <property type="entry name" value="DNA_mismatch_S5_2-like"/>
</dbReference>
<dbReference type="Pfam" id="PF13589">
    <property type="entry name" value="HATPase_c_3"/>
    <property type="match status" value="1"/>
</dbReference>
<gene>
    <name evidence="4" type="primary">mutL</name>
    <name evidence="7" type="ORF">AMJ52_08465</name>
</gene>
<reference evidence="7 8" key="1">
    <citation type="journal article" date="2015" name="Microbiome">
        <title>Genomic resolution of linkages in carbon, nitrogen, and sulfur cycling among widespread estuary sediment bacteria.</title>
        <authorList>
            <person name="Baker B.J."/>
            <person name="Lazar C.S."/>
            <person name="Teske A.P."/>
            <person name="Dick G.J."/>
        </authorList>
    </citation>
    <scope>NUCLEOTIDE SEQUENCE [LARGE SCALE GENOMIC DNA]</scope>
    <source>
        <strain evidence="7">DG_78</strain>
    </source>
</reference>
<accession>A0A0S7YA98</accession>
<evidence type="ECO:0000256" key="4">
    <source>
        <dbReference type="HAMAP-Rule" id="MF_00149"/>
    </source>
</evidence>
<dbReference type="AlphaFoldDB" id="A0A0S7YA98"/>
<comment type="caution">
    <text evidence="7">The sequence shown here is derived from an EMBL/GenBank/DDBJ whole genome shotgun (WGS) entry which is preliminary data.</text>
</comment>
<dbReference type="FunFam" id="3.30.565.10:FF:000003">
    <property type="entry name" value="DNA mismatch repair endonuclease MutL"/>
    <property type="match status" value="1"/>
</dbReference>
<dbReference type="Gene3D" id="3.30.1370.100">
    <property type="entry name" value="MutL, C-terminal domain, regulatory subdomain"/>
    <property type="match status" value="1"/>
</dbReference>
<evidence type="ECO:0000256" key="1">
    <source>
        <dbReference type="ARBA" id="ARBA00006082"/>
    </source>
</evidence>
<sequence>MSRIKILPPHVRDKIAAGEVIVRPASVVKELIENSLDAQAQRIEIEIEDGGKRKCLINDDGVGMNREDALLALERYGTSKIESVDDIEHIITYGFRGEALASITQIAQFELETSDGSQGTKIEGTAGTINGVNDSQRPRGTKIKISNIFFNLPARRKFLKSAEWERRLIVELIKTYAMITPHVTFILNDSERSIVNLFAVDSMENRLKMVLPKNIADALTYVERNMGSVQISGFFSRPDFFERHHFNYIYVNSRPVKYPRIYRTIIGAYQNPKNMPAFLVNIQVDPTCVDVNIHPTKSEVKFKDERYILDLLTQIIKKEVFRTTATVYYETKQNDLSTQQKRPGATYPPGSFVQEHIVPYTQEETKMDTGEFWQLHNTYILAQTKSGLIIVDQHVAHERIIYESIMKGKQDGQRLLFPITLELTPEEYRAYKNTKPILKQFGVEFKEFSARTIVIDSLPTYTQVNREEIVGLFNEINGLGNLMKQKSELAKVLACRSAIKAGQKLSPGEMQDLIDKLFACENPYTCPHGRPIILKFSLEDLGVRFGRE</sequence>
<dbReference type="Gene3D" id="3.30.1540.20">
    <property type="entry name" value="MutL, C-terminal domain, dimerisation subdomain"/>
    <property type="match status" value="1"/>
</dbReference>
<dbReference type="InterPro" id="IPR020568">
    <property type="entry name" value="Ribosomal_Su5_D2-typ_SF"/>
</dbReference>
<proteinExistence type="inferred from homology"/>
<dbReference type="GO" id="GO:0030983">
    <property type="term" value="F:mismatched DNA binding"/>
    <property type="evidence" value="ECO:0007669"/>
    <property type="project" value="InterPro"/>
</dbReference>
<dbReference type="Proteomes" id="UP000051012">
    <property type="component" value="Unassembled WGS sequence"/>
</dbReference>
<dbReference type="SUPFAM" id="SSF55874">
    <property type="entry name" value="ATPase domain of HSP90 chaperone/DNA topoisomerase II/histidine kinase"/>
    <property type="match status" value="1"/>
</dbReference>
<dbReference type="PANTHER" id="PTHR10073:SF12">
    <property type="entry name" value="DNA MISMATCH REPAIR PROTEIN MLH1"/>
    <property type="match status" value="1"/>
</dbReference>
<protein>
    <recommendedName>
        <fullName evidence="4">DNA mismatch repair protein MutL</fullName>
    </recommendedName>
</protein>
<dbReference type="Gene3D" id="3.30.565.10">
    <property type="entry name" value="Histidine kinase-like ATPase, C-terminal domain"/>
    <property type="match status" value="1"/>
</dbReference>
<dbReference type="SUPFAM" id="SSF54211">
    <property type="entry name" value="Ribosomal protein S5 domain 2-like"/>
    <property type="match status" value="1"/>
</dbReference>
<evidence type="ECO:0000259" key="5">
    <source>
        <dbReference type="SMART" id="SM00853"/>
    </source>
</evidence>
<dbReference type="PANTHER" id="PTHR10073">
    <property type="entry name" value="DNA MISMATCH REPAIR PROTEIN MLH, PMS, MUTL"/>
    <property type="match status" value="1"/>
</dbReference>
<evidence type="ECO:0000313" key="8">
    <source>
        <dbReference type="Proteomes" id="UP000051012"/>
    </source>
</evidence>
<organism evidence="7 8">
    <name type="scientific">candidate division TA06 bacterium DG_78</name>
    <dbReference type="NCBI Taxonomy" id="1703772"/>
    <lineage>
        <taxon>Bacteria</taxon>
        <taxon>Bacteria division TA06</taxon>
    </lineage>
</organism>
<dbReference type="Pfam" id="PF01119">
    <property type="entry name" value="DNA_mis_repair"/>
    <property type="match status" value="1"/>
</dbReference>
<dbReference type="InterPro" id="IPR020667">
    <property type="entry name" value="DNA_mismatch_repair_MutL"/>
</dbReference>
<dbReference type="PATRIC" id="fig|1703772.3.peg.628"/>
<feature type="domain" description="MutL C-terminal dimerisation" evidence="5">
    <location>
        <begin position="371"/>
        <end position="505"/>
    </location>
</feature>
<dbReference type="InterPro" id="IPR037198">
    <property type="entry name" value="MutL_C_sf"/>
</dbReference>
<dbReference type="CDD" id="cd00782">
    <property type="entry name" value="MutL_Trans"/>
    <property type="match status" value="1"/>
</dbReference>
<feature type="domain" description="DNA mismatch repair protein S5" evidence="6">
    <location>
        <begin position="207"/>
        <end position="321"/>
    </location>
</feature>
<comment type="similarity">
    <text evidence="1 4">Belongs to the DNA mismatch repair MutL/HexB family.</text>
</comment>
<dbReference type="SMART" id="SM01340">
    <property type="entry name" value="DNA_mis_repair"/>
    <property type="match status" value="1"/>
</dbReference>
<dbReference type="GO" id="GO:0016887">
    <property type="term" value="F:ATP hydrolysis activity"/>
    <property type="evidence" value="ECO:0007669"/>
    <property type="project" value="InterPro"/>
</dbReference>
<dbReference type="HAMAP" id="MF_00149">
    <property type="entry name" value="DNA_mis_repair"/>
    <property type="match status" value="1"/>
</dbReference>
<dbReference type="NCBIfam" id="TIGR00585">
    <property type="entry name" value="mutl"/>
    <property type="match status" value="1"/>
</dbReference>
<dbReference type="InterPro" id="IPR014762">
    <property type="entry name" value="DNA_mismatch_repair_CS"/>
</dbReference>
<dbReference type="InterPro" id="IPR042121">
    <property type="entry name" value="MutL_C_regsub"/>
</dbReference>
<dbReference type="SMART" id="SM00853">
    <property type="entry name" value="MutL_C"/>
    <property type="match status" value="1"/>
</dbReference>
<dbReference type="GO" id="GO:0006298">
    <property type="term" value="P:mismatch repair"/>
    <property type="evidence" value="ECO:0007669"/>
    <property type="project" value="UniProtKB-UniRule"/>
</dbReference>
<dbReference type="Pfam" id="PF08676">
    <property type="entry name" value="MutL_C"/>
    <property type="match status" value="1"/>
</dbReference>